<dbReference type="Ensembl" id="ENSSGRT00000016133.1">
    <property type="protein sequence ID" value="ENSSGRP00000014922.1"/>
    <property type="gene ID" value="ENSSGRG00000009277.1"/>
</dbReference>
<dbReference type="Gene3D" id="3.40.50.300">
    <property type="entry name" value="P-loop containing nucleotide triphosphate hydrolases"/>
    <property type="match status" value="1"/>
</dbReference>
<dbReference type="GO" id="GO:0005524">
    <property type="term" value="F:ATP binding"/>
    <property type="evidence" value="ECO:0007669"/>
    <property type="project" value="InterPro"/>
</dbReference>
<dbReference type="PANTHER" id="PTHR22878">
    <property type="entry name" value="DYNEIN HEAVY CHAIN 6, AXONEMAL-LIKE-RELATED"/>
    <property type="match status" value="1"/>
</dbReference>
<dbReference type="Gene3D" id="1.10.8.710">
    <property type="match status" value="1"/>
</dbReference>
<reference evidence="2" key="1">
    <citation type="submission" date="2025-08" db="UniProtKB">
        <authorList>
            <consortium name="Ensembl"/>
        </authorList>
    </citation>
    <scope>IDENTIFICATION</scope>
</reference>
<dbReference type="Proteomes" id="UP000472262">
    <property type="component" value="Unassembled WGS sequence"/>
</dbReference>
<feature type="domain" description="Dynein heavy chain hydrolytic ATP-binding dynein motor region" evidence="1">
    <location>
        <begin position="1"/>
        <end position="114"/>
    </location>
</feature>
<dbReference type="InterPro" id="IPR043157">
    <property type="entry name" value="Dynein_AAA1S"/>
</dbReference>
<evidence type="ECO:0000313" key="3">
    <source>
        <dbReference type="Proteomes" id="UP000472262"/>
    </source>
</evidence>
<proteinExistence type="predicted"/>
<dbReference type="GO" id="GO:0051959">
    <property type="term" value="F:dynein light intermediate chain binding"/>
    <property type="evidence" value="ECO:0007669"/>
    <property type="project" value="InterPro"/>
</dbReference>
<dbReference type="InterPro" id="IPR027417">
    <property type="entry name" value="P-loop_NTPase"/>
</dbReference>
<protein>
    <recommendedName>
        <fullName evidence="1">Dynein heavy chain hydrolytic ATP-binding dynein motor region domain-containing protein</fullName>
    </recommendedName>
</protein>
<dbReference type="OMA" id="NMNELIC"/>
<dbReference type="InterPro" id="IPR035699">
    <property type="entry name" value="AAA_6"/>
</dbReference>
<accession>A0A672KW31</accession>
<sequence>MRAVKTVISAAGNLKRENPDMNELICLRAIRDVNVPKFLQDDLKLFNGIVSDLFPKIREEPIDYGTLEESIRNVCAIKCLKDVDGFITKCIQLYETTVVRHGLMLVGPSGSGKTKCYEVLGAAMTALKGQPSVSGGVYESVQTYVLNPKSITMGQLYGEFDQLTHEWTDGILSCLIRDGAVSMDQEKKWYMFDGPVDAVWIENMNTVLDDNKKLCLSSGEIIKLSDMTMMFEVQDLAVASPATVSRCGMVYLEPSILGLTPFTECWLRTIPDMFQPYTDQLNSLFTRFLQVIGPVVFFYF</sequence>
<dbReference type="InParanoid" id="A0A672KW31"/>
<organism evidence="2 3">
    <name type="scientific">Sinocyclocheilus grahami</name>
    <name type="common">Dianchi golden-line fish</name>
    <name type="synonym">Barbus grahami</name>
    <dbReference type="NCBI Taxonomy" id="75366"/>
    <lineage>
        <taxon>Eukaryota</taxon>
        <taxon>Metazoa</taxon>
        <taxon>Chordata</taxon>
        <taxon>Craniata</taxon>
        <taxon>Vertebrata</taxon>
        <taxon>Euteleostomi</taxon>
        <taxon>Actinopterygii</taxon>
        <taxon>Neopterygii</taxon>
        <taxon>Teleostei</taxon>
        <taxon>Ostariophysi</taxon>
        <taxon>Cypriniformes</taxon>
        <taxon>Cyprinidae</taxon>
        <taxon>Cyprininae</taxon>
        <taxon>Sinocyclocheilus</taxon>
    </lineage>
</organism>
<dbReference type="GO" id="GO:0045505">
    <property type="term" value="F:dynein intermediate chain binding"/>
    <property type="evidence" value="ECO:0007669"/>
    <property type="project" value="InterPro"/>
</dbReference>
<dbReference type="SUPFAM" id="SSF52540">
    <property type="entry name" value="P-loop containing nucleoside triphosphate hydrolases"/>
    <property type="match status" value="1"/>
</dbReference>
<keyword evidence="3" id="KW-1185">Reference proteome</keyword>
<dbReference type="PANTHER" id="PTHR22878:SF73">
    <property type="entry name" value="DYNEIN AXONEMAL HEAVY CHAIN 1"/>
    <property type="match status" value="1"/>
</dbReference>
<evidence type="ECO:0000313" key="2">
    <source>
        <dbReference type="Ensembl" id="ENSSGRP00000014922.1"/>
    </source>
</evidence>
<dbReference type="GO" id="GO:0007018">
    <property type="term" value="P:microtubule-based movement"/>
    <property type="evidence" value="ECO:0007669"/>
    <property type="project" value="InterPro"/>
</dbReference>
<reference evidence="2" key="2">
    <citation type="submission" date="2025-09" db="UniProtKB">
        <authorList>
            <consortium name="Ensembl"/>
        </authorList>
    </citation>
    <scope>IDENTIFICATION</scope>
</reference>
<dbReference type="GO" id="GO:0030286">
    <property type="term" value="C:dynein complex"/>
    <property type="evidence" value="ECO:0007669"/>
    <property type="project" value="InterPro"/>
</dbReference>
<dbReference type="InterPro" id="IPR026983">
    <property type="entry name" value="DHC"/>
</dbReference>
<dbReference type="Pfam" id="PF12774">
    <property type="entry name" value="AAA_6"/>
    <property type="match status" value="1"/>
</dbReference>
<evidence type="ECO:0000259" key="1">
    <source>
        <dbReference type="Pfam" id="PF12774"/>
    </source>
</evidence>
<dbReference type="AlphaFoldDB" id="A0A672KW31"/>
<name>A0A672KW31_SINGR</name>
<dbReference type="FunFam" id="3.40.50.300:FF:001328">
    <property type="entry name" value="Dynein heavy chain 6, axonemal"/>
    <property type="match status" value="1"/>
</dbReference>